<feature type="transmembrane region" description="Helical" evidence="7">
    <location>
        <begin position="473"/>
        <end position="491"/>
    </location>
</feature>
<organism evidence="8 9">
    <name type="scientific">Cedecea neteri</name>
    <dbReference type="NCBI Taxonomy" id="158822"/>
    <lineage>
        <taxon>Bacteria</taxon>
        <taxon>Pseudomonadati</taxon>
        <taxon>Pseudomonadota</taxon>
        <taxon>Gammaproteobacteria</taxon>
        <taxon>Enterobacterales</taxon>
        <taxon>Enterobacteriaceae</taxon>
        <taxon>Cedecea</taxon>
    </lineage>
</organism>
<keyword evidence="4 7" id="KW-0812">Transmembrane</keyword>
<comment type="subcellular location">
    <subcellularLocation>
        <location evidence="1">Cell membrane</location>
        <topology evidence="1">Multi-pass membrane protein</topology>
    </subcellularLocation>
</comment>
<evidence type="ECO:0000256" key="1">
    <source>
        <dbReference type="ARBA" id="ARBA00004651"/>
    </source>
</evidence>
<keyword evidence="5 7" id="KW-1133">Transmembrane helix</keyword>
<evidence type="ECO:0000256" key="7">
    <source>
        <dbReference type="SAM" id="Phobius"/>
    </source>
</evidence>
<feature type="transmembrane region" description="Helical" evidence="7">
    <location>
        <begin position="126"/>
        <end position="145"/>
    </location>
</feature>
<feature type="transmembrane region" description="Helical" evidence="7">
    <location>
        <begin position="157"/>
        <end position="176"/>
    </location>
</feature>
<accession>A0A291E5F6</accession>
<dbReference type="PANTHER" id="PTHR30509">
    <property type="entry name" value="P-HYDROXYBENZOIC ACID EFFLUX PUMP SUBUNIT-RELATED"/>
    <property type="match status" value="1"/>
</dbReference>
<feature type="transmembrane region" description="Helical" evidence="7">
    <location>
        <begin position="99"/>
        <end position="119"/>
    </location>
</feature>
<dbReference type="AlphaFoldDB" id="A0A291E5F6"/>
<dbReference type="Proteomes" id="UP000217979">
    <property type="component" value="Chromosome"/>
</dbReference>
<feature type="transmembrane region" description="Helical" evidence="7">
    <location>
        <begin position="75"/>
        <end position="93"/>
    </location>
</feature>
<dbReference type="RefSeq" id="WP_096754177.1">
    <property type="nucleotide sequence ID" value="NZ_CP023525.1"/>
</dbReference>
<keyword evidence="2" id="KW-0813">Transport</keyword>
<feature type="transmembrane region" description="Helical" evidence="7">
    <location>
        <begin position="40"/>
        <end position="63"/>
    </location>
</feature>
<dbReference type="GO" id="GO:0022857">
    <property type="term" value="F:transmembrane transporter activity"/>
    <property type="evidence" value="ECO:0007669"/>
    <property type="project" value="InterPro"/>
</dbReference>
<feature type="transmembrane region" description="Helical" evidence="7">
    <location>
        <begin position="368"/>
        <end position="389"/>
    </location>
</feature>
<dbReference type="PANTHER" id="PTHR30509:SF9">
    <property type="entry name" value="MULTIDRUG RESISTANCE PROTEIN MDTO"/>
    <property type="match status" value="1"/>
</dbReference>
<evidence type="ECO:0000256" key="2">
    <source>
        <dbReference type="ARBA" id="ARBA00022448"/>
    </source>
</evidence>
<evidence type="ECO:0000256" key="6">
    <source>
        <dbReference type="ARBA" id="ARBA00023136"/>
    </source>
</evidence>
<reference evidence="8 9" key="1">
    <citation type="submission" date="2017-09" db="EMBL/GenBank/DDBJ databases">
        <title>FDA dAtabase for Regulatory Grade micrObial Sequences (FDA-ARGOS): Supporting development and validation of Infectious Disease Dx tests.</title>
        <authorList>
            <person name="Minogue T."/>
            <person name="Wolcott M."/>
            <person name="Wasieloski L."/>
            <person name="Aguilar W."/>
            <person name="Moore D."/>
            <person name="Tallon L."/>
            <person name="Sadzewicz L."/>
            <person name="Ott S."/>
            <person name="Zhao X."/>
            <person name="Nagaraj S."/>
            <person name="Vavikolanu K."/>
            <person name="Aluvathingal J."/>
            <person name="Nadendla S."/>
            <person name="Sichtig H."/>
        </authorList>
    </citation>
    <scope>NUCLEOTIDE SEQUENCE [LARGE SCALE GENOMIC DNA]</scope>
    <source>
        <strain evidence="8 9">FDAARGOS_392</strain>
    </source>
</reference>
<sequence>MNKINACHLPPLWGKHVAPSLLNDANALLYAAKSFAAAMLAYYLALSIGLGTPSWAIVTVYIVSQTTVGASLSKGVYRLAGTVVGASATVLIVPAFVNMPVLCSVVLSGWIALCLYFSLLERTPRAYAFVLAGYTASLIGFPALHDPGSIFDTAITRVQEISLGILCASLVHRYVLPKRIAGLFNAKVSETLRLARQSVAASLVDGPSSGSKHLHMALPLQLLQNLNHHVPFDFALSIPVGQARKKLHDRLARLLVVNSELSERRQMINALNTQLLRLEDDVRSWLNGESEITGEALEKQSSALAKMLSAAALQPEDMLQASFATYLYEAITLLLQCERLYQTIAQPPQMLADEPPAKGYVFHRDGPAAAKTALGAFTLVLAGCLVWIYSAWPDGATAVSVIGVCCTLFGSFDTPAPHLVKYILGSLYGVAISLLYSFAILPQITTFSVLAAALSPVYLLAGSLQARPPTTFMAMGITLTLPILSGLGPHYGGDFAVALNTAIALFIAIGFAVFGMGLLQTVQADAAINRLLKLCRRDVKRSAKATFTPDEVSWTNLMIDRTALLLPRLQRSEQSAEQILNQMLHYLRTGLAALHLRQLLAHLNRETAAQVHEVLNLLAKETDVRKIQTDIFSLINAHSPATDELTRRLIYGLIDLHCALNISGKERADDR</sequence>
<feature type="transmembrane region" description="Helical" evidence="7">
    <location>
        <begin position="497"/>
        <end position="519"/>
    </location>
</feature>
<proteinExistence type="predicted"/>
<dbReference type="GO" id="GO:0005886">
    <property type="term" value="C:plasma membrane"/>
    <property type="evidence" value="ECO:0007669"/>
    <property type="project" value="UniProtKB-SubCell"/>
</dbReference>
<dbReference type="EMBL" id="CP023525">
    <property type="protein sequence ID" value="ATF95129.1"/>
    <property type="molecule type" value="Genomic_DNA"/>
</dbReference>
<dbReference type="Pfam" id="PF04632">
    <property type="entry name" value="FUSC"/>
    <property type="match status" value="1"/>
</dbReference>
<keyword evidence="6 7" id="KW-0472">Membrane</keyword>
<evidence type="ECO:0000256" key="3">
    <source>
        <dbReference type="ARBA" id="ARBA00022475"/>
    </source>
</evidence>
<dbReference type="InterPro" id="IPR006726">
    <property type="entry name" value="PHBA_efflux_AaeB/fusaric-R"/>
</dbReference>
<feature type="transmembrane region" description="Helical" evidence="7">
    <location>
        <begin position="395"/>
        <end position="412"/>
    </location>
</feature>
<name>A0A291E5F6_9ENTR</name>
<gene>
    <name evidence="8" type="ORF">CO704_06110</name>
</gene>
<feature type="transmembrane region" description="Helical" evidence="7">
    <location>
        <begin position="419"/>
        <end position="438"/>
    </location>
</feature>
<evidence type="ECO:0000256" key="4">
    <source>
        <dbReference type="ARBA" id="ARBA00022692"/>
    </source>
</evidence>
<evidence type="ECO:0000313" key="8">
    <source>
        <dbReference type="EMBL" id="ATF95129.1"/>
    </source>
</evidence>
<evidence type="ECO:0000256" key="5">
    <source>
        <dbReference type="ARBA" id="ARBA00022989"/>
    </source>
</evidence>
<keyword evidence="3" id="KW-1003">Cell membrane</keyword>
<protein>
    <submittedName>
        <fullName evidence="8">FUSC family protein</fullName>
    </submittedName>
</protein>
<feature type="transmembrane region" description="Helical" evidence="7">
    <location>
        <begin position="444"/>
        <end position="461"/>
    </location>
</feature>
<evidence type="ECO:0000313" key="9">
    <source>
        <dbReference type="Proteomes" id="UP000217979"/>
    </source>
</evidence>